<dbReference type="EMBL" id="RBWU01000002">
    <property type="protein sequence ID" value="RKS77157.1"/>
    <property type="molecule type" value="Genomic_DNA"/>
</dbReference>
<evidence type="ECO:0000313" key="2">
    <source>
        <dbReference type="Proteomes" id="UP000274601"/>
    </source>
</evidence>
<dbReference type="RefSeq" id="WP_121434382.1">
    <property type="nucleotide sequence ID" value="NZ_RBWU01000002.1"/>
</dbReference>
<accession>A0A495QUM9</accession>
<keyword evidence="2" id="KW-1185">Reference proteome</keyword>
<dbReference type="Gene3D" id="1.25.40.10">
    <property type="entry name" value="Tetratricopeptide repeat domain"/>
    <property type="match status" value="1"/>
</dbReference>
<evidence type="ECO:0000313" key="1">
    <source>
        <dbReference type="EMBL" id="RKS77157.1"/>
    </source>
</evidence>
<dbReference type="SUPFAM" id="SSF48452">
    <property type="entry name" value="TPR-like"/>
    <property type="match status" value="1"/>
</dbReference>
<proteinExistence type="predicted"/>
<evidence type="ECO:0008006" key="3">
    <source>
        <dbReference type="Google" id="ProtNLM"/>
    </source>
</evidence>
<name>A0A495QUM9_9ACTN</name>
<sequence length="334" mass="37960">MTVRDDEAVLAARYETLMHRAEAAGDVSGLETLQADAERELGPTHRIVFLVECGIEDIRSQTRPVLHSVQVWNRLSERAAAVLSPDDPTLMTIEGFKARHGRRRGRPEDLDAGVEAYRRNWLRRREGLGEDHYRTRTMHANLAVALRERDGEGDLDEALGILREEIAHRTERYGELHPFTWIARLVMAQTLVRAAEKAVRPDERHRYAWEAARVAELLIGRRRFRFGVADLSTLRAHLVHAHALLMLGRADEAIPEIRHVRARAMLTRVPLEPGWPEWLLARAHTAAGEVAEALRWAERSHLQRAAYFPRGGRKGAETRRLLAELKEAAPDSTS</sequence>
<protein>
    <recommendedName>
        <fullName evidence="3">Tetratricopeptide repeat protein</fullName>
    </recommendedName>
</protein>
<comment type="caution">
    <text evidence="1">The sequence shown here is derived from an EMBL/GenBank/DDBJ whole genome shotgun (WGS) entry which is preliminary data.</text>
</comment>
<organism evidence="1 2">
    <name type="scientific">Actinomadura pelletieri DSM 43383</name>
    <dbReference type="NCBI Taxonomy" id="1120940"/>
    <lineage>
        <taxon>Bacteria</taxon>
        <taxon>Bacillati</taxon>
        <taxon>Actinomycetota</taxon>
        <taxon>Actinomycetes</taxon>
        <taxon>Streptosporangiales</taxon>
        <taxon>Thermomonosporaceae</taxon>
        <taxon>Actinomadura</taxon>
    </lineage>
</organism>
<dbReference type="OrthoDB" id="3469309at2"/>
<gene>
    <name evidence="1" type="ORF">BZB76_2532</name>
</gene>
<dbReference type="Proteomes" id="UP000274601">
    <property type="component" value="Unassembled WGS sequence"/>
</dbReference>
<dbReference type="InterPro" id="IPR011990">
    <property type="entry name" value="TPR-like_helical_dom_sf"/>
</dbReference>
<dbReference type="AlphaFoldDB" id="A0A495QUM9"/>
<reference evidence="1 2" key="1">
    <citation type="submission" date="2018-10" db="EMBL/GenBank/DDBJ databases">
        <title>Genomic Encyclopedia of Archaeal and Bacterial Type Strains, Phase II (KMG-II): from individual species to whole genera.</title>
        <authorList>
            <person name="Goeker M."/>
        </authorList>
    </citation>
    <scope>NUCLEOTIDE SEQUENCE [LARGE SCALE GENOMIC DNA]</scope>
    <source>
        <strain evidence="1 2">DSM 43383</strain>
    </source>
</reference>